<keyword evidence="10" id="KW-1185">Reference proteome</keyword>
<comment type="subcellular location">
    <subcellularLocation>
        <location evidence="1 7">Cell membrane</location>
        <topology evidence="1 7">Multi-pass membrane protein</topology>
    </subcellularLocation>
</comment>
<evidence type="ECO:0000256" key="1">
    <source>
        <dbReference type="ARBA" id="ARBA00004651"/>
    </source>
</evidence>
<evidence type="ECO:0000256" key="6">
    <source>
        <dbReference type="ARBA" id="ARBA00023136"/>
    </source>
</evidence>
<evidence type="ECO:0000256" key="7">
    <source>
        <dbReference type="RuleBase" id="RU363032"/>
    </source>
</evidence>
<name>A0ABW3DDW8_9BACL</name>
<dbReference type="SUPFAM" id="SSF161098">
    <property type="entry name" value="MetI-like"/>
    <property type="match status" value="1"/>
</dbReference>
<protein>
    <submittedName>
        <fullName evidence="9">Carbohydrate ABC transporter permease</fullName>
    </submittedName>
</protein>
<feature type="transmembrane region" description="Helical" evidence="7">
    <location>
        <begin position="107"/>
        <end position="126"/>
    </location>
</feature>
<dbReference type="InterPro" id="IPR000515">
    <property type="entry name" value="MetI-like"/>
</dbReference>
<dbReference type="PANTHER" id="PTHR30193:SF37">
    <property type="entry name" value="INNER MEMBRANE ABC TRANSPORTER PERMEASE PROTEIN YCJO"/>
    <property type="match status" value="1"/>
</dbReference>
<feature type="domain" description="ABC transmembrane type-1" evidence="8">
    <location>
        <begin position="69"/>
        <end position="280"/>
    </location>
</feature>
<accession>A0ABW3DDW8</accession>
<evidence type="ECO:0000256" key="5">
    <source>
        <dbReference type="ARBA" id="ARBA00022989"/>
    </source>
</evidence>
<dbReference type="InterPro" id="IPR035906">
    <property type="entry name" value="MetI-like_sf"/>
</dbReference>
<dbReference type="InterPro" id="IPR051393">
    <property type="entry name" value="ABC_transporter_permease"/>
</dbReference>
<dbReference type="EMBL" id="JBHTIU010000047">
    <property type="protein sequence ID" value="MFD0870439.1"/>
    <property type="molecule type" value="Genomic_DNA"/>
</dbReference>
<feature type="transmembrane region" description="Helical" evidence="7">
    <location>
        <begin position="153"/>
        <end position="176"/>
    </location>
</feature>
<reference evidence="10" key="1">
    <citation type="journal article" date="2019" name="Int. J. Syst. Evol. Microbiol.">
        <title>The Global Catalogue of Microorganisms (GCM) 10K type strain sequencing project: providing services to taxonomists for standard genome sequencing and annotation.</title>
        <authorList>
            <consortium name="The Broad Institute Genomics Platform"/>
            <consortium name="The Broad Institute Genome Sequencing Center for Infectious Disease"/>
            <person name="Wu L."/>
            <person name="Ma J."/>
        </authorList>
    </citation>
    <scope>NUCLEOTIDE SEQUENCE [LARGE SCALE GENOMIC DNA]</scope>
    <source>
        <strain evidence="10">CCUG 57263</strain>
    </source>
</reference>
<gene>
    <name evidence="9" type="ORF">ACFQ03_14890</name>
</gene>
<keyword evidence="3" id="KW-1003">Cell membrane</keyword>
<dbReference type="Pfam" id="PF00528">
    <property type="entry name" value="BPD_transp_1"/>
    <property type="match status" value="1"/>
</dbReference>
<dbReference type="CDD" id="cd06261">
    <property type="entry name" value="TM_PBP2"/>
    <property type="match status" value="1"/>
</dbReference>
<feature type="transmembrane region" description="Helical" evidence="7">
    <location>
        <begin position="75"/>
        <end position="95"/>
    </location>
</feature>
<keyword evidence="4 7" id="KW-0812">Transmembrane</keyword>
<feature type="transmembrane region" description="Helical" evidence="7">
    <location>
        <begin position="207"/>
        <end position="227"/>
    </location>
</feature>
<dbReference type="Proteomes" id="UP001597120">
    <property type="component" value="Unassembled WGS sequence"/>
</dbReference>
<feature type="transmembrane region" description="Helical" evidence="7">
    <location>
        <begin position="266"/>
        <end position="283"/>
    </location>
</feature>
<evidence type="ECO:0000259" key="8">
    <source>
        <dbReference type="PROSITE" id="PS50928"/>
    </source>
</evidence>
<keyword evidence="2 7" id="KW-0813">Transport</keyword>
<organism evidence="9 10">
    <name type="scientific">Paenibacillus residui</name>
    <dbReference type="NCBI Taxonomy" id="629724"/>
    <lineage>
        <taxon>Bacteria</taxon>
        <taxon>Bacillati</taxon>
        <taxon>Bacillota</taxon>
        <taxon>Bacilli</taxon>
        <taxon>Bacillales</taxon>
        <taxon>Paenibacillaceae</taxon>
        <taxon>Paenibacillus</taxon>
    </lineage>
</organism>
<evidence type="ECO:0000256" key="3">
    <source>
        <dbReference type="ARBA" id="ARBA00022475"/>
    </source>
</evidence>
<evidence type="ECO:0000256" key="4">
    <source>
        <dbReference type="ARBA" id="ARBA00022692"/>
    </source>
</evidence>
<keyword evidence="6 7" id="KW-0472">Membrane</keyword>
<dbReference type="Gene3D" id="1.10.3720.10">
    <property type="entry name" value="MetI-like"/>
    <property type="match status" value="1"/>
</dbReference>
<evidence type="ECO:0000313" key="10">
    <source>
        <dbReference type="Proteomes" id="UP001597120"/>
    </source>
</evidence>
<keyword evidence="5 7" id="KW-1133">Transmembrane helix</keyword>
<dbReference type="PROSITE" id="PS50928">
    <property type="entry name" value="ABC_TM1"/>
    <property type="match status" value="1"/>
</dbReference>
<evidence type="ECO:0000313" key="9">
    <source>
        <dbReference type="EMBL" id="MFD0870439.1"/>
    </source>
</evidence>
<evidence type="ECO:0000256" key="2">
    <source>
        <dbReference type="ARBA" id="ARBA00022448"/>
    </source>
</evidence>
<sequence>MRSWKDKAWFALFTVPLLIIFITVVIIPFIIGIYYSFFEWNGIPSNPKIFVGFDNYVQLFGDTRFMDSAWNTIKFTVMAILSVNILGLGFALLVTSKLRSAKAARTLFFMPNLIGGLILGYIWKFIFSDGFRIIGESTGWKGVFFNWLLDPNYALYATVIVFTWQMAGYMMIIYLAGLQAIPGDVFEAAKVDGASGWQKLTKITFPLLMPSFTICLFLSLANAFKIFDVNLSLTKGGPANATEMFAMNIYNEIFGYGHYGLGQAKAIVFFVIVAAITLTQVYITKKREVQM</sequence>
<comment type="similarity">
    <text evidence="7">Belongs to the binding-protein-dependent transport system permease family.</text>
</comment>
<dbReference type="PANTHER" id="PTHR30193">
    <property type="entry name" value="ABC TRANSPORTER PERMEASE PROTEIN"/>
    <property type="match status" value="1"/>
</dbReference>
<comment type="caution">
    <text evidence="9">The sequence shown here is derived from an EMBL/GenBank/DDBJ whole genome shotgun (WGS) entry which is preliminary data.</text>
</comment>
<proteinExistence type="inferred from homology"/>
<feature type="transmembrane region" description="Helical" evidence="7">
    <location>
        <begin position="12"/>
        <end position="37"/>
    </location>
</feature>
<dbReference type="RefSeq" id="WP_144941345.1">
    <property type="nucleotide sequence ID" value="NZ_JBHTIU010000047.1"/>
</dbReference>